<dbReference type="CDD" id="cd00082">
    <property type="entry name" value="HisKA"/>
    <property type="match status" value="1"/>
</dbReference>
<keyword evidence="3 5" id="KW-0597">Phosphoprotein</keyword>
<dbReference type="PANTHER" id="PTHR45339:SF1">
    <property type="entry name" value="HYBRID SIGNAL TRANSDUCTION HISTIDINE KINASE J"/>
    <property type="match status" value="1"/>
</dbReference>
<evidence type="ECO:0000313" key="10">
    <source>
        <dbReference type="EMBL" id="WOB07395.1"/>
    </source>
</evidence>
<dbReference type="Pfam" id="PF02518">
    <property type="entry name" value="HATPase_c"/>
    <property type="match status" value="1"/>
</dbReference>
<organism evidence="10 11">
    <name type="scientific">Piscinibacter gummiphilus</name>
    <dbReference type="NCBI Taxonomy" id="946333"/>
    <lineage>
        <taxon>Bacteria</taxon>
        <taxon>Pseudomonadati</taxon>
        <taxon>Pseudomonadota</taxon>
        <taxon>Betaproteobacteria</taxon>
        <taxon>Burkholderiales</taxon>
        <taxon>Sphaerotilaceae</taxon>
        <taxon>Piscinibacter</taxon>
    </lineage>
</organism>
<reference evidence="10 11" key="1">
    <citation type="submission" date="2023-10" db="EMBL/GenBank/DDBJ databases">
        <title>Bacteria for the degradation of biodegradable plastic PBAT(Polybutylene adipate terephthalate).</title>
        <authorList>
            <person name="Weon H.-Y."/>
            <person name="Yeon J."/>
        </authorList>
    </citation>
    <scope>NUCLEOTIDE SEQUENCE [LARGE SCALE GENOMIC DNA]</scope>
    <source>
        <strain evidence="10 11">SBD 7-3</strain>
    </source>
</reference>
<evidence type="ECO:0000256" key="4">
    <source>
        <dbReference type="ARBA" id="ARBA00023012"/>
    </source>
</evidence>
<evidence type="ECO:0000259" key="9">
    <source>
        <dbReference type="PROSITE" id="PS50110"/>
    </source>
</evidence>
<dbReference type="InterPro" id="IPR004358">
    <property type="entry name" value="Sig_transdc_His_kin-like_C"/>
</dbReference>
<evidence type="ECO:0000259" key="8">
    <source>
        <dbReference type="PROSITE" id="PS50109"/>
    </source>
</evidence>
<feature type="transmembrane region" description="Helical" evidence="7">
    <location>
        <begin position="86"/>
        <end position="109"/>
    </location>
</feature>
<dbReference type="InterPro" id="IPR036890">
    <property type="entry name" value="HATPase_C_sf"/>
</dbReference>
<dbReference type="InterPro" id="IPR001789">
    <property type="entry name" value="Sig_transdc_resp-reg_receiver"/>
</dbReference>
<dbReference type="SUPFAM" id="SSF52172">
    <property type="entry name" value="CheY-like"/>
    <property type="match status" value="1"/>
</dbReference>
<dbReference type="SMART" id="SM00388">
    <property type="entry name" value="HisKA"/>
    <property type="match status" value="1"/>
</dbReference>
<dbReference type="CDD" id="cd17546">
    <property type="entry name" value="REC_hyHK_CKI1_RcsC-like"/>
    <property type="match status" value="1"/>
</dbReference>
<dbReference type="Gene3D" id="3.40.50.2300">
    <property type="match status" value="1"/>
</dbReference>
<dbReference type="RefSeq" id="WP_316700063.1">
    <property type="nucleotide sequence ID" value="NZ_CP136336.1"/>
</dbReference>
<dbReference type="Gene3D" id="3.30.565.10">
    <property type="entry name" value="Histidine kinase-like ATPase, C-terminal domain"/>
    <property type="match status" value="1"/>
</dbReference>
<keyword evidence="4" id="KW-0902">Two-component regulatory system</keyword>
<dbReference type="EC" id="2.7.13.3" evidence="2"/>
<feature type="region of interest" description="Disordered" evidence="6">
    <location>
        <begin position="1"/>
        <end position="20"/>
    </location>
</feature>
<dbReference type="CDD" id="cd16922">
    <property type="entry name" value="HATPase_EvgS-ArcB-TorS-like"/>
    <property type="match status" value="1"/>
</dbReference>
<dbReference type="SMART" id="SM00448">
    <property type="entry name" value="REC"/>
    <property type="match status" value="1"/>
</dbReference>
<evidence type="ECO:0000313" key="11">
    <source>
        <dbReference type="Proteomes" id="UP001303946"/>
    </source>
</evidence>
<dbReference type="SMART" id="SM00387">
    <property type="entry name" value="HATPase_c"/>
    <property type="match status" value="1"/>
</dbReference>
<dbReference type="EMBL" id="CP136336">
    <property type="protein sequence ID" value="WOB07395.1"/>
    <property type="molecule type" value="Genomic_DNA"/>
</dbReference>
<dbReference type="InterPro" id="IPR036097">
    <property type="entry name" value="HisK_dim/P_sf"/>
</dbReference>
<keyword evidence="7" id="KW-0472">Membrane</keyword>
<dbReference type="InterPro" id="IPR011006">
    <property type="entry name" value="CheY-like_superfamily"/>
</dbReference>
<feature type="transmembrane region" description="Helical" evidence="7">
    <location>
        <begin position="62"/>
        <end position="79"/>
    </location>
</feature>
<dbReference type="SUPFAM" id="SSF47384">
    <property type="entry name" value="Homodimeric domain of signal transducing histidine kinase"/>
    <property type="match status" value="1"/>
</dbReference>
<dbReference type="Proteomes" id="UP001303946">
    <property type="component" value="Chromosome"/>
</dbReference>
<feature type="domain" description="Histidine kinase" evidence="8">
    <location>
        <begin position="255"/>
        <end position="474"/>
    </location>
</feature>
<dbReference type="PANTHER" id="PTHR45339">
    <property type="entry name" value="HYBRID SIGNAL TRANSDUCTION HISTIDINE KINASE J"/>
    <property type="match status" value="1"/>
</dbReference>
<proteinExistence type="predicted"/>
<dbReference type="PROSITE" id="PS50110">
    <property type="entry name" value="RESPONSE_REGULATORY"/>
    <property type="match status" value="1"/>
</dbReference>
<name>A0ABZ0CWL2_9BURK</name>
<dbReference type="Gene3D" id="1.10.287.130">
    <property type="match status" value="1"/>
</dbReference>
<feature type="modified residue" description="4-aspartylphosphate" evidence="5">
    <location>
        <position position="548"/>
    </location>
</feature>
<sequence length="627" mass="68293">MRKDSLLAPDPSAERAPKPKTTPTITLVARGTALWLFLLIAASIALVWWTEAALGQISHQDRYAYPLLIVCLLGLAALVRWRGRYLVLAQGLGSLTLSLYFIGSVSYMLLVAQNFNTYAAASMSYWLVGVHLLVYATWSLWRALFICLTVLALTALPAVIVHLRGGNPPEWNNTVWPLVVNGFFAQLFVIGALFGIARQLRKLSVLAPTADSNVDDPVSQPLTVDDVVTRRMRDLESARDQAEQASQAKSRFLAVMSHELRTPLHGVLGAADLLRDPALPEPNRRELVDTVRRGGTHLLHLINDVLDLSRIEAGRLELLNEPFELRACIGRVLETIEPQAAAKSLQCRVAVEDSVPAWLRGDEFRLKQILINLLGNAVKFTDSGHVSLALRYEPIVKQLHIHIEDTGIGIERSHQPLVFDAFHQADSGDTRRHAGSGLGLAITRQLVGLMHGTLALQSEPGIGTRVTLRLPLAPCEAPVLPPTVNSAMAPLSVGLAGLRVLLVDDDAVNTMIATQMLETADIEVHTAGSGVEALHQLTRGGFDLVLMDWRMPDMDGLEATRRLRAGEAGEGARQLPVVGLTANAYAEDRAACLEAGMDEVLVKPVGRMRLLQTVQQALEARAAAAQN</sequence>
<feature type="transmembrane region" description="Helical" evidence="7">
    <location>
        <begin position="175"/>
        <end position="196"/>
    </location>
</feature>
<evidence type="ECO:0000256" key="1">
    <source>
        <dbReference type="ARBA" id="ARBA00000085"/>
    </source>
</evidence>
<dbReference type="InterPro" id="IPR005467">
    <property type="entry name" value="His_kinase_dom"/>
</dbReference>
<accession>A0ABZ0CWL2</accession>
<comment type="catalytic activity">
    <reaction evidence="1">
        <text>ATP + protein L-histidine = ADP + protein N-phospho-L-histidine.</text>
        <dbReference type="EC" id="2.7.13.3"/>
    </reaction>
</comment>
<dbReference type="InterPro" id="IPR003661">
    <property type="entry name" value="HisK_dim/P_dom"/>
</dbReference>
<evidence type="ECO:0000256" key="3">
    <source>
        <dbReference type="ARBA" id="ARBA00022553"/>
    </source>
</evidence>
<protein>
    <recommendedName>
        <fullName evidence="2">histidine kinase</fullName>
        <ecNumber evidence="2">2.7.13.3</ecNumber>
    </recommendedName>
</protein>
<feature type="transmembrane region" description="Helical" evidence="7">
    <location>
        <begin position="143"/>
        <end position="163"/>
    </location>
</feature>
<dbReference type="PRINTS" id="PR00344">
    <property type="entry name" value="BCTRLSENSOR"/>
</dbReference>
<feature type="transmembrane region" description="Helical" evidence="7">
    <location>
        <begin position="27"/>
        <end position="50"/>
    </location>
</feature>
<dbReference type="GO" id="GO:0005524">
    <property type="term" value="F:ATP binding"/>
    <property type="evidence" value="ECO:0007669"/>
    <property type="project" value="UniProtKB-KW"/>
</dbReference>
<dbReference type="Pfam" id="PF00072">
    <property type="entry name" value="Response_reg"/>
    <property type="match status" value="1"/>
</dbReference>
<feature type="transmembrane region" description="Helical" evidence="7">
    <location>
        <begin position="115"/>
        <end position="136"/>
    </location>
</feature>
<keyword evidence="10" id="KW-0067">ATP-binding</keyword>
<keyword evidence="10" id="KW-0547">Nucleotide-binding</keyword>
<evidence type="ECO:0000256" key="7">
    <source>
        <dbReference type="SAM" id="Phobius"/>
    </source>
</evidence>
<evidence type="ECO:0000256" key="2">
    <source>
        <dbReference type="ARBA" id="ARBA00012438"/>
    </source>
</evidence>
<dbReference type="PROSITE" id="PS50109">
    <property type="entry name" value="HIS_KIN"/>
    <property type="match status" value="1"/>
</dbReference>
<dbReference type="Pfam" id="PF00512">
    <property type="entry name" value="HisKA"/>
    <property type="match status" value="1"/>
</dbReference>
<keyword evidence="11" id="KW-1185">Reference proteome</keyword>
<keyword evidence="7" id="KW-1133">Transmembrane helix</keyword>
<evidence type="ECO:0000256" key="6">
    <source>
        <dbReference type="SAM" id="MobiDB-lite"/>
    </source>
</evidence>
<dbReference type="InterPro" id="IPR003594">
    <property type="entry name" value="HATPase_dom"/>
</dbReference>
<dbReference type="SUPFAM" id="SSF55874">
    <property type="entry name" value="ATPase domain of HSP90 chaperone/DNA topoisomerase II/histidine kinase"/>
    <property type="match status" value="1"/>
</dbReference>
<evidence type="ECO:0000256" key="5">
    <source>
        <dbReference type="PROSITE-ProRule" id="PRU00169"/>
    </source>
</evidence>
<keyword evidence="7" id="KW-0812">Transmembrane</keyword>
<feature type="domain" description="Response regulatory" evidence="9">
    <location>
        <begin position="499"/>
        <end position="618"/>
    </location>
</feature>
<gene>
    <name evidence="10" type="ORF">RXV79_21065</name>
</gene>